<sequence length="624" mass="70213">MFDVLIIGAGPSGLCAARTILECDDGGINLRLIDGNKTLGGVWAKENLYPGLNTNNLRGGVDFSDFPMDDSFVPAGSHIPGEVMHDYLQKYAAKWDIPRRIDYETYVKEVSRLSPNTDGWNVRVRKADGSEQDMQTKKLIVATGITNRPHRPQLPDVAEFGCPIIHSAELGKQSDSVTSKGVEHVAVLGGAKSAYDAVYLAASKGKNVHWIIRASGKGPVWVFPPYTQLGPINAWRERLPVRRFISCFSPWLWDDGMGWLRNFLHHTWLGKKVTQAFWGDIHHATLRDCQYAKEKELNILEPEQSPFWYGTASGVYNYPPNNDLYSYIRSGAVTIHRADITSFASHSITLSSSTTLPADALITATGFSAQPAITFHPSSTHSDLGLPSNDLTPSQTKFWAHLTTLADEHIASIFPRLVHGPFRSPNSTEVKPFHSQPDANASFTPWRLYRGIAPPGPTAQGDHDLVFLGMFSNISNTIRLELQCLWAWAYLCGAVPHLHSHFPRTPEGGPQQQQYQQEQEQEQEQRVDDVFEQTALWSRYWQLRAPYGHGRYYPDAVFDQLPCFDVWLGDLGLRTKRKGGWCWWWRELFEAYTQEDYRGVVGEWREAQRERERAGRGSGATAAL</sequence>
<dbReference type="eggNOG" id="KOG1399">
    <property type="taxonomic scope" value="Eukaryota"/>
</dbReference>
<dbReference type="RefSeq" id="XP_008719800.1">
    <property type="nucleotide sequence ID" value="XM_008721578.1"/>
</dbReference>
<dbReference type="EMBL" id="KB822723">
    <property type="protein sequence ID" value="ETN37631.1"/>
    <property type="molecule type" value="Genomic_DNA"/>
</dbReference>
<dbReference type="GeneID" id="19974593"/>
<keyword evidence="7" id="KW-1185">Reference proteome</keyword>
<evidence type="ECO:0000256" key="1">
    <source>
        <dbReference type="ARBA" id="ARBA00009183"/>
    </source>
</evidence>
<dbReference type="InterPro" id="IPR020946">
    <property type="entry name" value="Flavin_mOase-like"/>
</dbReference>
<evidence type="ECO:0000256" key="2">
    <source>
        <dbReference type="ARBA" id="ARBA00022630"/>
    </source>
</evidence>
<keyword evidence="3" id="KW-0274">FAD</keyword>
<dbReference type="GO" id="GO:0050660">
    <property type="term" value="F:flavin adenine dinucleotide binding"/>
    <property type="evidence" value="ECO:0007669"/>
    <property type="project" value="InterPro"/>
</dbReference>
<dbReference type="HOGENOM" id="CLU_019225_1_0_1"/>
<evidence type="ECO:0000313" key="6">
    <source>
        <dbReference type="EMBL" id="ETN37631.1"/>
    </source>
</evidence>
<dbReference type="Gene3D" id="3.50.50.60">
    <property type="entry name" value="FAD/NAD(P)-binding domain"/>
    <property type="match status" value="1"/>
</dbReference>
<dbReference type="GO" id="GO:0050661">
    <property type="term" value="F:NADP binding"/>
    <property type="evidence" value="ECO:0007669"/>
    <property type="project" value="InterPro"/>
</dbReference>
<dbReference type="Proteomes" id="UP000030752">
    <property type="component" value="Unassembled WGS sequence"/>
</dbReference>
<evidence type="ECO:0000256" key="5">
    <source>
        <dbReference type="SAM" id="MobiDB-lite"/>
    </source>
</evidence>
<evidence type="ECO:0000256" key="3">
    <source>
        <dbReference type="ARBA" id="ARBA00022827"/>
    </source>
</evidence>
<protein>
    <recommendedName>
        <fullName evidence="8">FAD/NAD(P)-binding domain-containing protein</fullName>
    </recommendedName>
</protein>
<gene>
    <name evidence="6" type="ORF">HMPREF1541_07254</name>
</gene>
<reference evidence="6 7" key="1">
    <citation type="submission" date="2013-03" db="EMBL/GenBank/DDBJ databases">
        <title>The Genome Sequence of Phialophora europaea CBS 101466.</title>
        <authorList>
            <consortium name="The Broad Institute Genomics Platform"/>
            <person name="Cuomo C."/>
            <person name="de Hoog S."/>
            <person name="Gorbushina A."/>
            <person name="Walker B."/>
            <person name="Young S.K."/>
            <person name="Zeng Q."/>
            <person name="Gargeya S."/>
            <person name="Fitzgerald M."/>
            <person name="Haas B."/>
            <person name="Abouelleil A."/>
            <person name="Allen A.W."/>
            <person name="Alvarado L."/>
            <person name="Arachchi H.M."/>
            <person name="Berlin A.M."/>
            <person name="Chapman S.B."/>
            <person name="Gainer-Dewar J."/>
            <person name="Goldberg J."/>
            <person name="Griggs A."/>
            <person name="Gujja S."/>
            <person name="Hansen M."/>
            <person name="Howarth C."/>
            <person name="Imamovic A."/>
            <person name="Ireland A."/>
            <person name="Larimer J."/>
            <person name="McCowan C."/>
            <person name="Murphy C."/>
            <person name="Pearson M."/>
            <person name="Poon T.W."/>
            <person name="Priest M."/>
            <person name="Roberts A."/>
            <person name="Saif S."/>
            <person name="Shea T."/>
            <person name="Sisk P."/>
            <person name="Sykes S."/>
            <person name="Wortman J."/>
            <person name="Nusbaum C."/>
            <person name="Birren B."/>
        </authorList>
    </citation>
    <scope>NUCLEOTIDE SEQUENCE [LARGE SCALE GENOMIC DNA]</scope>
    <source>
        <strain evidence="6 7">CBS 101466</strain>
    </source>
</reference>
<feature type="region of interest" description="Disordered" evidence="5">
    <location>
        <begin position="502"/>
        <end position="526"/>
    </location>
</feature>
<proteinExistence type="inferred from homology"/>
<dbReference type="PANTHER" id="PTHR23023">
    <property type="entry name" value="DIMETHYLANILINE MONOOXYGENASE"/>
    <property type="match status" value="1"/>
</dbReference>
<dbReference type="VEuPathDB" id="FungiDB:HMPREF1541_07254"/>
<evidence type="ECO:0000313" key="7">
    <source>
        <dbReference type="Proteomes" id="UP000030752"/>
    </source>
</evidence>
<dbReference type="SUPFAM" id="SSF51905">
    <property type="entry name" value="FAD/NAD(P)-binding domain"/>
    <property type="match status" value="2"/>
</dbReference>
<organism evidence="6 7">
    <name type="scientific">Cyphellophora europaea (strain CBS 101466)</name>
    <name type="common">Phialophora europaea</name>
    <dbReference type="NCBI Taxonomy" id="1220924"/>
    <lineage>
        <taxon>Eukaryota</taxon>
        <taxon>Fungi</taxon>
        <taxon>Dikarya</taxon>
        <taxon>Ascomycota</taxon>
        <taxon>Pezizomycotina</taxon>
        <taxon>Eurotiomycetes</taxon>
        <taxon>Chaetothyriomycetidae</taxon>
        <taxon>Chaetothyriales</taxon>
        <taxon>Cyphellophoraceae</taxon>
        <taxon>Cyphellophora</taxon>
    </lineage>
</organism>
<dbReference type="Pfam" id="PF00743">
    <property type="entry name" value="FMO-like"/>
    <property type="match status" value="1"/>
</dbReference>
<evidence type="ECO:0008006" key="8">
    <source>
        <dbReference type="Google" id="ProtNLM"/>
    </source>
</evidence>
<dbReference type="InParanoid" id="W2RM82"/>
<keyword evidence="2" id="KW-0285">Flavoprotein</keyword>
<dbReference type="AlphaFoldDB" id="W2RM82"/>
<accession>W2RM82</accession>
<keyword evidence="4" id="KW-0560">Oxidoreductase</keyword>
<dbReference type="InterPro" id="IPR036188">
    <property type="entry name" value="FAD/NAD-bd_sf"/>
</dbReference>
<dbReference type="InterPro" id="IPR050346">
    <property type="entry name" value="FMO-like"/>
</dbReference>
<dbReference type="OrthoDB" id="2915840at2759"/>
<dbReference type="GO" id="GO:0004499">
    <property type="term" value="F:N,N-dimethylaniline monooxygenase activity"/>
    <property type="evidence" value="ECO:0007669"/>
    <property type="project" value="InterPro"/>
</dbReference>
<name>W2RM82_CYPE1</name>
<evidence type="ECO:0000256" key="4">
    <source>
        <dbReference type="ARBA" id="ARBA00023002"/>
    </source>
</evidence>
<comment type="similarity">
    <text evidence="1">Belongs to the FMO family.</text>
</comment>